<name>A0AAP0L4T2_9MAGN</name>
<accession>A0AAP0L4T2</accession>
<evidence type="ECO:0000313" key="2">
    <source>
        <dbReference type="EMBL" id="KAK9163110.1"/>
    </source>
</evidence>
<proteinExistence type="predicted"/>
<comment type="caution">
    <text evidence="2">The sequence shown here is derived from an EMBL/GenBank/DDBJ whole genome shotgun (WGS) entry which is preliminary data.</text>
</comment>
<organism evidence="2 3">
    <name type="scientific">Stephania yunnanensis</name>
    <dbReference type="NCBI Taxonomy" id="152371"/>
    <lineage>
        <taxon>Eukaryota</taxon>
        <taxon>Viridiplantae</taxon>
        <taxon>Streptophyta</taxon>
        <taxon>Embryophyta</taxon>
        <taxon>Tracheophyta</taxon>
        <taxon>Spermatophyta</taxon>
        <taxon>Magnoliopsida</taxon>
        <taxon>Ranunculales</taxon>
        <taxon>Menispermaceae</taxon>
        <taxon>Menispermoideae</taxon>
        <taxon>Cissampelideae</taxon>
        <taxon>Stephania</taxon>
    </lineage>
</organism>
<dbReference type="Proteomes" id="UP001420932">
    <property type="component" value="Unassembled WGS sequence"/>
</dbReference>
<feature type="compositionally biased region" description="Basic and acidic residues" evidence="1">
    <location>
        <begin position="1"/>
        <end position="24"/>
    </location>
</feature>
<evidence type="ECO:0000313" key="3">
    <source>
        <dbReference type="Proteomes" id="UP001420932"/>
    </source>
</evidence>
<keyword evidence="3" id="KW-1185">Reference proteome</keyword>
<dbReference type="AlphaFoldDB" id="A0AAP0L4T2"/>
<sequence>MRKNAEKREQSYKLLSGKKEAKDGADEDEHDMDGDKDVHDHDILHFNFIWMRQSIDYDSYHETISPSHNDKEMDVQISKQIVEQINKQMEETQEGTTNRFGDQDVEDRVTRLSRVIGISQLSCAAYGLWESGLLASIAWAT</sequence>
<dbReference type="EMBL" id="JBBNAF010000002">
    <property type="protein sequence ID" value="KAK9163110.1"/>
    <property type="molecule type" value="Genomic_DNA"/>
</dbReference>
<gene>
    <name evidence="2" type="ORF">Syun_004012</name>
</gene>
<reference evidence="2 3" key="1">
    <citation type="submission" date="2024-01" db="EMBL/GenBank/DDBJ databases">
        <title>Genome assemblies of Stephania.</title>
        <authorList>
            <person name="Yang L."/>
        </authorList>
    </citation>
    <scope>NUCLEOTIDE SEQUENCE [LARGE SCALE GENOMIC DNA]</scope>
    <source>
        <strain evidence="2">YNDBR</strain>
        <tissue evidence="2">Leaf</tissue>
    </source>
</reference>
<feature type="region of interest" description="Disordered" evidence="1">
    <location>
        <begin position="1"/>
        <end position="37"/>
    </location>
</feature>
<evidence type="ECO:0000256" key="1">
    <source>
        <dbReference type="SAM" id="MobiDB-lite"/>
    </source>
</evidence>
<protein>
    <submittedName>
        <fullName evidence="2">Uncharacterized protein</fullName>
    </submittedName>
</protein>